<dbReference type="EMBL" id="ABLK01000290">
    <property type="protein sequence ID" value="EDT38400.1"/>
    <property type="molecule type" value="Genomic_DNA"/>
</dbReference>
<sequence>MAPRRRVERLQNVRPRARPRRGPVGRERIEIVAEREIARERGDQPRAFALAVADRKAGEREQRIAPLTIDGRRAEHVQPVANLRFLQFAQPCVDAREQRVLVPGVARRRHAQLVMQPVFGDRREDRLAQQLRAPRIDHQRFVVFVDLPFEILQRAVVFRARERRHQVIDDHGLRAALRLAALARIVDDERIQVRQRPERQVRPARVGQRDALARQPFEVAVLAEVDDRVDAERIAQPEIEREVRVRRHEVRVVVARIVVLAARTRRLDADEHVARAPAGDREAPLAQRRVRVGRPPALVQRLAHGSR</sequence>
<feature type="region of interest" description="Disordered" evidence="1">
    <location>
        <begin position="1"/>
        <end position="24"/>
    </location>
</feature>
<dbReference type="Proteomes" id="UP000004814">
    <property type="component" value="Unassembled WGS sequence"/>
</dbReference>
<organism evidence="2 3">
    <name type="scientific">Burkholderia ambifaria MEX-5</name>
    <dbReference type="NCBI Taxonomy" id="396597"/>
    <lineage>
        <taxon>Bacteria</taxon>
        <taxon>Pseudomonadati</taxon>
        <taxon>Pseudomonadota</taxon>
        <taxon>Betaproteobacteria</taxon>
        <taxon>Burkholderiales</taxon>
        <taxon>Burkholderiaceae</taxon>
        <taxon>Burkholderia</taxon>
        <taxon>Burkholderia cepacia complex</taxon>
    </lineage>
</organism>
<gene>
    <name evidence="2" type="ORF">BamMEX5DRAFT_5828</name>
</gene>
<evidence type="ECO:0000256" key="1">
    <source>
        <dbReference type="SAM" id="MobiDB-lite"/>
    </source>
</evidence>
<protein>
    <submittedName>
        <fullName evidence="2">DNA-binding response regulator, LuxR family</fullName>
    </submittedName>
</protein>
<name>B1TDG2_9BURK</name>
<proteinExistence type="predicted"/>
<dbReference type="AlphaFoldDB" id="B1TDG2"/>
<dbReference type="GO" id="GO:0003677">
    <property type="term" value="F:DNA binding"/>
    <property type="evidence" value="ECO:0007669"/>
    <property type="project" value="UniProtKB-KW"/>
</dbReference>
<accession>B1TDG2</accession>
<reference evidence="2 3" key="1">
    <citation type="submission" date="2008-03" db="EMBL/GenBank/DDBJ databases">
        <title>Sequencing of the draft genome and assembly of Burkholderia ambifaria MEX-5.</title>
        <authorList>
            <consortium name="US DOE Joint Genome Institute (JGI-PGF)"/>
            <person name="Copeland A."/>
            <person name="Lucas S."/>
            <person name="Lapidus A."/>
            <person name="Glavina del Rio T."/>
            <person name="Dalin E."/>
            <person name="Tice H."/>
            <person name="Bruce D."/>
            <person name="Goodwin L."/>
            <person name="Pitluck S."/>
            <person name="Larimer F."/>
            <person name="Land M.L."/>
            <person name="Hauser L."/>
            <person name="Tiedje J."/>
            <person name="Richardson P."/>
        </authorList>
    </citation>
    <scope>NUCLEOTIDE SEQUENCE [LARGE SCALE GENOMIC DNA]</scope>
    <source>
        <strain evidence="2 3">MEX-5</strain>
    </source>
</reference>
<keyword evidence="2" id="KW-0238">DNA-binding</keyword>
<evidence type="ECO:0000313" key="2">
    <source>
        <dbReference type="EMBL" id="EDT38400.1"/>
    </source>
</evidence>
<comment type="caution">
    <text evidence="2">The sequence shown here is derived from an EMBL/GenBank/DDBJ whole genome shotgun (WGS) entry which is preliminary data.</text>
</comment>
<evidence type="ECO:0000313" key="3">
    <source>
        <dbReference type="Proteomes" id="UP000004814"/>
    </source>
</evidence>